<dbReference type="CDD" id="cd00383">
    <property type="entry name" value="trans_reg_C"/>
    <property type="match status" value="1"/>
</dbReference>
<dbReference type="STRING" id="204773.HEAR0604"/>
<evidence type="ECO:0000256" key="7">
    <source>
        <dbReference type="PROSITE-ProRule" id="PRU01091"/>
    </source>
</evidence>
<dbReference type="GO" id="GO:0032993">
    <property type="term" value="C:protein-DNA complex"/>
    <property type="evidence" value="ECO:0007669"/>
    <property type="project" value="TreeGrafter"/>
</dbReference>
<dbReference type="GO" id="GO:0006355">
    <property type="term" value="P:regulation of DNA-templated transcription"/>
    <property type="evidence" value="ECO:0007669"/>
    <property type="project" value="InterPro"/>
</dbReference>
<dbReference type="GO" id="GO:0005829">
    <property type="term" value="C:cytosol"/>
    <property type="evidence" value="ECO:0007669"/>
    <property type="project" value="TreeGrafter"/>
</dbReference>
<dbReference type="OrthoDB" id="9802426at2"/>
<dbReference type="InterPro" id="IPR001789">
    <property type="entry name" value="Sig_transdc_resp-reg_receiver"/>
</dbReference>
<keyword evidence="4 7" id="KW-0238">DNA-binding</keyword>
<organism evidence="10 11">
    <name type="scientific">Herminiimonas arsenicoxydans</name>
    <dbReference type="NCBI Taxonomy" id="204773"/>
    <lineage>
        <taxon>Bacteria</taxon>
        <taxon>Pseudomonadati</taxon>
        <taxon>Pseudomonadota</taxon>
        <taxon>Betaproteobacteria</taxon>
        <taxon>Burkholderiales</taxon>
        <taxon>Oxalobacteraceae</taxon>
        <taxon>Herminiimonas</taxon>
    </lineage>
</organism>
<gene>
    <name evidence="10" type="ordered locus">HEAR0604</name>
</gene>
<dbReference type="SMART" id="SM00448">
    <property type="entry name" value="REC"/>
    <property type="match status" value="1"/>
</dbReference>
<evidence type="ECO:0000313" key="11">
    <source>
        <dbReference type="Proteomes" id="UP000006697"/>
    </source>
</evidence>
<keyword evidence="11" id="KW-1185">Reference proteome</keyword>
<keyword evidence="2" id="KW-0902">Two-component regulatory system</keyword>
<dbReference type="Gene3D" id="1.10.10.10">
    <property type="entry name" value="Winged helix-like DNA-binding domain superfamily/Winged helix DNA-binding domain"/>
    <property type="match status" value="1"/>
</dbReference>
<dbReference type="Pfam" id="PF00072">
    <property type="entry name" value="Response_reg"/>
    <property type="match status" value="1"/>
</dbReference>
<accession>A4G2R7</accession>
<feature type="modified residue" description="4-aspartylphosphate" evidence="6">
    <location>
        <position position="51"/>
    </location>
</feature>
<evidence type="ECO:0000256" key="3">
    <source>
        <dbReference type="ARBA" id="ARBA00023015"/>
    </source>
</evidence>
<dbReference type="PROSITE" id="PS50110">
    <property type="entry name" value="RESPONSE_REGULATORY"/>
    <property type="match status" value="1"/>
</dbReference>
<keyword evidence="5" id="KW-0804">Transcription</keyword>
<dbReference type="CDD" id="cd19935">
    <property type="entry name" value="REC_OmpR_CusR-like"/>
    <property type="match status" value="1"/>
</dbReference>
<reference evidence="10 11" key="1">
    <citation type="journal article" date="2007" name="PLoS Genet.">
        <title>A tale of two oxidation states: bacterial colonization of arsenic-rich environments.</title>
        <authorList>
            <person name="Muller D."/>
            <person name="Medigue C."/>
            <person name="Koechler S."/>
            <person name="Barbe V."/>
            <person name="Barakat M."/>
            <person name="Talla E."/>
            <person name="Bonnefoy V."/>
            <person name="Krin E."/>
            <person name="Arsene-Ploetze F."/>
            <person name="Carapito C."/>
            <person name="Chandler M."/>
            <person name="Cournoyer B."/>
            <person name="Cruveiller S."/>
            <person name="Dossat C."/>
            <person name="Duval S."/>
            <person name="Heymann M."/>
            <person name="Leize E."/>
            <person name="Lieutaud A."/>
            <person name="Lievremont D."/>
            <person name="Makita Y."/>
            <person name="Mangenot S."/>
            <person name="Nitschke W."/>
            <person name="Ortet P."/>
            <person name="Perdrial N."/>
            <person name="Schoepp B."/>
            <person name="Siguier N."/>
            <person name="Simeonova D.D."/>
            <person name="Rouy Z."/>
            <person name="Segurens B."/>
            <person name="Turlin E."/>
            <person name="Vallenet D."/>
            <person name="Van Dorsselaer A."/>
            <person name="Weiss S."/>
            <person name="Weissenbach J."/>
            <person name="Lett M.C."/>
            <person name="Danchin A."/>
            <person name="Bertin P.N."/>
        </authorList>
    </citation>
    <scope>NUCLEOTIDE SEQUENCE [LARGE SCALE GENOMIC DNA]</scope>
    <source>
        <strain evidence="11">ULPAs1</strain>
    </source>
</reference>
<dbReference type="PANTHER" id="PTHR48111:SF76">
    <property type="entry name" value="TWO-COMPONENT RESPONSE REGULATOR"/>
    <property type="match status" value="1"/>
</dbReference>
<dbReference type="GO" id="GO:0000976">
    <property type="term" value="F:transcription cis-regulatory region binding"/>
    <property type="evidence" value="ECO:0007669"/>
    <property type="project" value="TreeGrafter"/>
</dbReference>
<dbReference type="PANTHER" id="PTHR48111">
    <property type="entry name" value="REGULATOR OF RPOS"/>
    <property type="match status" value="1"/>
</dbReference>
<dbReference type="AlphaFoldDB" id="A4G2R7"/>
<feature type="domain" description="Response regulatory" evidence="8">
    <location>
        <begin position="2"/>
        <end position="118"/>
    </location>
</feature>
<evidence type="ECO:0000313" key="10">
    <source>
        <dbReference type="EMBL" id="CAL60804.1"/>
    </source>
</evidence>
<dbReference type="Gene3D" id="3.40.50.2300">
    <property type="match status" value="1"/>
</dbReference>
<dbReference type="GO" id="GO:0000156">
    <property type="term" value="F:phosphorelay response regulator activity"/>
    <property type="evidence" value="ECO:0007669"/>
    <property type="project" value="TreeGrafter"/>
</dbReference>
<dbReference type="Pfam" id="PF00486">
    <property type="entry name" value="Trans_reg_C"/>
    <property type="match status" value="1"/>
</dbReference>
<dbReference type="KEGG" id="har:HEAR0604"/>
<evidence type="ECO:0000256" key="2">
    <source>
        <dbReference type="ARBA" id="ARBA00023012"/>
    </source>
</evidence>
<dbReference type="InterPro" id="IPR006291">
    <property type="entry name" value="CusR-like"/>
</dbReference>
<evidence type="ECO:0000259" key="8">
    <source>
        <dbReference type="PROSITE" id="PS50110"/>
    </source>
</evidence>
<feature type="domain" description="OmpR/PhoB-type" evidence="9">
    <location>
        <begin position="126"/>
        <end position="224"/>
    </location>
</feature>
<proteinExistence type="predicted"/>
<dbReference type="eggNOG" id="COG0745">
    <property type="taxonomic scope" value="Bacteria"/>
</dbReference>
<dbReference type="SUPFAM" id="SSF52172">
    <property type="entry name" value="CheY-like"/>
    <property type="match status" value="1"/>
</dbReference>
<evidence type="ECO:0000259" key="9">
    <source>
        <dbReference type="PROSITE" id="PS51755"/>
    </source>
</evidence>
<dbReference type="PROSITE" id="PS51755">
    <property type="entry name" value="OMPR_PHOB"/>
    <property type="match status" value="1"/>
</dbReference>
<evidence type="ECO:0000256" key="1">
    <source>
        <dbReference type="ARBA" id="ARBA00022553"/>
    </source>
</evidence>
<evidence type="ECO:0000256" key="6">
    <source>
        <dbReference type="PROSITE-ProRule" id="PRU00169"/>
    </source>
</evidence>
<feature type="DNA-binding region" description="OmpR/PhoB-type" evidence="7">
    <location>
        <begin position="126"/>
        <end position="224"/>
    </location>
</feature>
<name>A4G2R7_HERAR</name>
<dbReference type="Proteomes" id="UP000006697">
    <property type="component" value="Chromosome"/>
</dbReference>
<dbReference type="InterPro" id="IPR011006">
    <property type="entry name" value="CheY-like_superfamily"/>
</dbReference>
<dbReference type="InterPro" id="IPR039420">
    <property type="entry name" value="WalR-like"/>
</dbReference>
<dbReference type="EMBL" id="CU207211">
    <property type="protein sequence ID" value="CAL60804.1"/>
    <property type="molecule type" value="Genomic_DNA"/>
</dbReference>
<dbReference type="NCBIfam" id="TIGR01387">
    <property type="entry name" value="cztR_silR_copR"/>
    <property type="match status" value="1"/>
</dbReference>
<dbReference type="FunFam" id="1.10.10.10:FF:000005">
    <property type="entry name" value="Two-component system response regulator"/>
    <property type="match status" value="1"/>
</dbReference>
<keyword evidence="3" id="KW-0805">Transcription regulation</keyword>
<dbReference type="HOGENOM" id="CLU_000445_30_1_4"/>
<evidence type="ECO:0000256" key="5">
    <source>
        <dbReference type="ARBA" id="ARBA00023163"/>
    </source>
</evidence>
<dbReference type="Gene3D" id="6.10.250.690">
    <property type="match status" value="1"/>
</dbReference>
<keyword evidence="1 6" id="KW-0597">Phosphoprotein</keyword>
<dbReference type="SMART" id="SM00862">
    <property type="entry name" value="Trans_reg_C"/>
    <property type="match status" value="1"/>
</dbReference>
<sequence>MRILVIEDEPKIGDYLVRGLAESGFTVCLARNGRDGLFMATHEAVDLIVLDMMLPLLSGWELLTALRSQADKQHIPVICLTARGEVEDRVKGLELGADDYLIKPFAFVELLARIRTLLRRSPVRDEDFIRIGDMEIDVMKRKVMRNGKRITLTAKEFGLLHLLARRQSEVLSRSVIASQVWDINFESDTNVIDAAVRRLRSKIDDPFETKLIHTQRGMGYVCEVRDPEPQV</sequence>
<dbReference type="InterPro" id="IPR036388">
    <property type="entry name" value="WH-like_DNA-bd_sf"/>
</dbReference>
<protein>
    <submittedName>
        <fullName evidence="10">Heavy metal response transcriptional activator protein</fullName>
    </submittedName>
</protein>
<dbReference type="InterPro" id="IPR001867">
    <property type="entry name" value="OmpR/PhoB-type_DNA-bd"/>
</dbReference>
<evidence type="ECO:0000256" key="4">
    <source>
        <dbReference type="ARBA" id="ARBA00023125"/>
    </source>
</evidence>